<reference evidence="1 2" key="1">
    <citation type="submission" date="2017-11" db="EMBL/GenBank/DDBJ databases">
        <authorList>
            <person name="Han C.G."/>
        </authorList>
    </citation>
    <scope>NUCLEOTIDE SEQUENCE [LARGE SCALE GENOMIC DNA]</scope>
    <source>
        <strain evidence="1 2">HCNT1</strain>
    </source>
</reference>
<dbReference type="Proteomes" id="UP000232164">
    <property type="component" value="Unassembled WGS sequence"/>
</dbReference>
<evidence type="ECO:0000313" key="2">
    <source>
        <dbReference type="Proteomes" id="UP000232164"/>
    </source>
</evidence>
<sequence length="84" mass="8450">MGLDSLSIRIIADSDHVTIFRPSRANQLSAYDAAYLALAMSQGTSAAILDAKLIGAAVAEKVAPPAHPGLKAGASGLDQAACAT</sequence>
<gene>
    <name evidence="1" type="ORF">CWR43_28825</name>
</gene>
<organism evidence="1 2">
    <name type="scientific">Rhizobium sullae</name>
    <name type="common">Rhizobium hedysari</name>
    <dbReference type="NCBI Taxonomy" id="50338"/>
    <lineage>
        <taxon>Bacteria</taxon>
        <taxon>Pseudomonadati</taxon>
        <taxon>Pseudomonadota</taxon>
        <taxon>Alphaproteobacteria</taxon>
        <taxon>Hyphomicrobiales</taxon>
        <taxon>Rhizobiaceae</taxon>
        <taxon>Rhizobium/Agrobacterium group</taxon>
        <taxon>Rhizobium</taxon>
    </lineage>
</organism>
<evidence type="ECO:0000313" key="1">
    <source>
        <dbReference type="EMBL" id="PKA40567.1"/>
    </source>
</evidence>
<proteinExistence type="predicted"/>
<comment type="caution">
    <text evidence="1">The sequence shown here is derived from an EMBL/GenBank/DDBJ whole genome shotgun (WGS) entry which is preliminary data.</text>
</comment>
<dbReference type="EMBL" id="PIQN01000022">
    <property type="protein sequence ID" value="PKA40567.1"/>
    <property type="molecule type" value="Genomic_DNA"/>
</dbReference>
<evidence type="ECO:0008006" key="3">
    <source>
        <dbReference type="Google" id="ProtNLM"/>
    </source>
</evidence>
<protein>
    <recommendedName>
        <fullName evidence="3">PIN domain-containing protein</fullName>
    </recommendedName>
</protein>
<reference evidence="1 2" key="2">
    <citation type="submission" date="2017-12" db="EMBL/GenBank/DDBJ databases">
        <title>Genome sequence of Rhizobium sullae HCNT1 isolated from Sulla coronaria nodules and featuring peculiar denitrification phenotypes.</title>
        <authorList>
            <person name="De Diego-Diaz B."/>
            <person name="Treu L."/>
            <person name="Campanaro S."/>
            <person name="Da Silva Duarte V."/>
            <person name="Basaglia M."/>
            <person name="Favaro L."/>
            <person name="Casella S."/>
            <person name="Squartini A."/>
        </authorList>
    </citation>
    <scope>NUCLEOTIDE SEQUENCE [LARGE SCALE GENOMIC DNA]</scope>
    <source>
        <strain evidence="1 2">HCNT1</strain>
    </source>
</reference>
<accession>A0A2N0D3B9</accession>
<dbReference type="AlphaFoldDB" id="A0A2N0D3B9"/>
<name>A0A2N0D3B9_RHISU</name>